<keyword evidence="3" id="KW-1185">Reference proteome</keyword>
<reference evidence="2 3" key="2">
    <citation type="journal article" date="2019" name="G3 (Bethesda)">
        <title>Hybrid Assembly of the Genome of the Entomopathogenic Nematode Steinernema carpocapsae Identifies the X-Chromosome.</title>
        <authorList>
            <person name="Serra L."/>
            <person name="Macchietto M."/>
            <person name="Macias-Munoz A."/>
            <person name="McGill C.J."/>
            <person name="Rodriguez I.M."/>
            <person name="Rodriguez B."/>
            <person name="Murad R."/>
            <person name="Mortazavi A."/>
        </authorList>
    </citation>
    <scope>NUCLEOTIDE SEQUENCE [LARGE SCALE GENOMIC DNA]</scope>
    <source>
        <strain evidence="2 3">ALL</strain>
    </source>
</reference>
<dbReference type="Proteomes" id="UP000298663">
    <property type="component" value="Unassembled WGS sequence"/>
</dbReference>
<feature type="region of interest" description="Disordered" evidence="1">
    <location>
        <begin position="19"/>
        <end position="123"/>
    </location>
</feature>
<organism evidence="2 3">
    <name type="scientific">Steinernema carpocapsae</name>
    <name type="common">Entomopathogenic nematode</name>
    <dbReference type="NCBI Taxonomy" id="34508"/>
    <lineage>
        <taxon>Eukaryota</taxon>
        <taxon>Metazoa</taxon>
        <taxon>Ecdysozoa</taxon>
        <taxon>Nematoda</taxon>
        <taxon>Chromadorea</taxon>
        <taxon>Rhabditida</taxon>
        <taxon>Tylenchina</taxon>
        <taxon>Panagrolaimomorpha</taxon>
        <taxon>Strongyloidoidea</taxon>
        <taxon>Steinernematidae</taxon>
        <taxon>Steinernema</taxon>
    </lineage>
</organism>
<gene>
    <name evidence="2" type="ORF">L596_027000</name>
</gene>
<evidence type="ECO:0000313" key="2">
    <source>
        <dbReference type="EMBL" id="TKR63128.1"/>
    </source>
</evidence>
<proteinExistence type="predicted"/>
<reference evidence="2 3" key="1">
    <citation type="journal article" date="2015" name="Genome Biol.">
        <title>Comparative genomics of Steinernema reveals deeply conserved gene regulatory networks.</title>
        <authorList>
            <person name="Dillman A.R."/>
            <person name="Macchietto M."/>
            <person name="Porter C.F."/>
            <person name="Rogers A."/>
            <person name="Williams B."/>
            <person name="Antoshechkin I."/>
            <person name="Lee M.M."/>
            <person name="Goodwin Z."/>
            <person name="Lu X."/>
            <person name="Lewis E.E."/>
            <person name="Goodrich-Blair H."/>
            <person name="Stock S.P."/>
            <person name="Adams B.J."/>
            <person name="Sternberg P.W."/>
            <person name="Mortazavi A."/>
        </authorList>
    </citation>
    <scope>NUCLEOTIDE SEQUENCE [LARGE SCALE GENOMIC DNA]</scope>
    <source>
        <strain evidence="2 3">ALL</strain>
    </source>
</reference>
<feature type="compositionally biased region" description="Basic residues" evidence="1">
    <location>
        <begin position="112"/>
        <end position="123"/>
    </location>
</feature>
<dbReference type="AlphaFoldDB" id="A0A4U5M302"/>
<protein>
    <submittedName>
        <fullName evidence="2">Uncharacterized protein</fullName>
    </submittedName>
</protein>
<name>A0A4U5M302_STECR</name>
<sequence length="123" mass="14248">MKSLPRDVVAKGWKAIQEGRDVEKTMKKLRTRKRRKQRRRRSRRATRSRAMMRSDPSVGGASRRKKAAPMTTTDGARGMKTARGPEMTTSETRAMTRSDPSDEGDEDDRRRSKEKKSKRNRNK</sequence>
<comment type="caution">
    <text evidence="2">The sequence shown here is derived from an EMBL/GenBank/DDBJ whole genome shotgun (WGS) entry which is preliminary data.</text>
</comment>
<dbReference type="EMBL" id="AZBU02000010">
    <property type="protein sequence ID" value="TKR63128.1"/>
    <property type="molecule type" value="Genomic_DNA"/>
</dbReference>
<accession>A0A4U5M302</accession>
<feature type="compositionally biased region" description="Basic residues" evidence="1">
    <location>
        <begin position="27"/>
        <end position="47"/>
    </location>
</feature>
<evidence type="ECO:0000313" key="3">
    <source>
        <dbReference type="Proteomes" id="UP000298663"/>
    </source>
</evidence>
<evidence type="ECO:0000256" key="1">
    <source>
        <dbReference type="SAM" id="MobiDB-lite"/>
    </source>
</evidence>